<dbReference type="InterPro" id="IPR006059">
    <property type="entry name" value="SBP"/>
</dbReference>
<gene>
    <name evidence="5" type="ORF">GCM10023095_01540</name>
</gene>
<dbReference type="RefSeq" id="WP_345009084.1">
    <property type="nucleotide sequence ID" value="NZ_BAABFC010000001.1"/>
</dbReference>
<feature type="signal peptide" evidence="4">
    <location>
        <begin position="1"/>
        <end position="21"/>
    </location>
</feature>
<organism evidence="5 6">
    <name type="scientific">Pseudaeromonas paramecii</name>
    <dbReference type="NCBI Taxonomy" id="2138166"/>
    <lineage>
        <taxon>Bacteria</taxon>
        <taxon>Pseudomonadati</taxon>
        <taxon>Pseudomonadota</taxon>
        <taxon>Gammaproteobacteria</taxon>
        <taxon>Aeromonadales</taxon>
        <taxon>Aeromonadaceae</taxon>
        <taxon>Pseudaeromonas</taxon>
    </lineage>
</organism>
<name>A0ABP8PUL5_9GAMM</name>
<dbReference type="PANTHER" id="PTHR30061:SF50">
    <property type="entry name" value="MALTOSE_MALTODEXTRIN-BINDING PERIPLASMIC PROTEIN"/>
    <property type="match status" value="1"/>
</dbReference>
<evidence type="ECO:0000256" key="4">
    <source>
        <dbReference type="SAM" id="SignalP"/>
    </source>
</evidence>
<dbReference type="Proteomes" id="UP001501321">
    <property type="component" value="Unassembled WGS sequence"/>
</dbReference>
<sequence length="370" mass="41676">MLKSKLLVLLFTCLTPLCGSAVELLLWNAHSLEHLRPIVLERFEKKTGHHIVQHHFRADELRDKVMSSVVLPDLYFMPSDQLSNVDIYHLAPWPDSVTQGQPLRADGQVGTKWYGIPVNQGNQLVLYYRKDKVTPPKSLESIPDGRLGWPRSQAYWFIPFLTAHDGWPLAGEGFGFDTPQMIKALESYKAISDRHPATRCELTCNEQAFYEGKIDYLIDGDWAFQALKEQLEGKLGVAVLPSLDGGQMQPMSSSYVLAMSQGLDSEKQAAAQALAHFLLSPEVQADLYQHSGLFPGIKSVGDALLPQMGDLRKGLYQQLLVSRPMPNSRQMLIAWLVLGKGMEMLFNEEYLPDEIAQWMQQRAAQEVTPR</sequence>
<accession>A0ABP8PUL5</accession>
<reference evidence="6" key="1">
    <citation type="journal article" date="2019" name="Int. J. Syst. Evol. Microbiol.">
        <title>The Global Catalogue of Microorganisms (GCM) 10K type strain sequencing project: providing services to taxonomists for standard genome sequencing and annotation.</title>
        <authorList>
            <consortium name="The Broad Institute Genomics Platform"/>
            <consortium name="The Broad Institute Genome Sequencing Center for Infectious Disease"/>
            <person name="Wu L."/>
            <person name="Ma J."/>
        </authorList>
    </citation>
    <scope>NUCLEOTIDE SEQUENCE [LARGE SCALE GENOMIC DNA]</scope>
    <source>
        <strain evidence="6">JCM 32226</strain>
    </source>
</reference>
<dbReference type="PANTHER" id="PTHR30061">
    <property type="entry name" value="MALTOSE-BINDING PERIPLASMIC PROTEIN"/>
    <property type="match status" value="1"/>
</dbReference>
<feature type="chain" id="PRO_5045592233" evidence="4">
    <location>
        <begin position="22"/>
        <end position="370"/>
    </location>
</feature>
<evidence type="ECO:0000313" key="5">
    <source>
        <dbReference type="EMBL" id="GAA4492667.1"/>
    </source>
</evidence>
<keyword evidence="3 4" id="KW-0732">Signal</keyword>
<proteinExistence type="inferred from homology"/>
<keyword evidence="6" id="KW-1185">Reference proteome</keyword>
<protein>
    <submittedName>
        <fullName evidence="5">Extracellular solute-binding protein</fullName>
    </submittedName>
</protein>
<dbReference type="Gene3D" id="3.40.190.10">
    <property type="entry name" value="Periplasmic binding protein-like II"/>
    <property type="match status" value="2"/>
</dbReference>
<comment type="caution">
    <text evidence="5">The sequence shown here is derived from an EMBL/GenBank/DDBJ whole genome shotgun (WGS) entry which is preliminary data.</text>
</comment>
<dbReference type="SUPFAM" id="SSF53850">
    <property type="entry name" value="Periplasmic binding protein-like II"/>
    <property type="match status" value="1"/>
</dbReference>
<evidence type="ECO:0000256" key="1">
    <source>
        <dbReference type="ARBA" id="ARBA00008520"/>
    </source>
</evidence>
<dbReference type="EMBL" id="BAABFC010000001">
    <property type="protein sequence ID" value="GAA4492667.1"/>
    <property type="molecule type" value="Genomic_DNA"/>
</dbReference>
<comment type="similarity">
    <text evidence="1">Belongs to the bacterial solute-binding protein 1 family.</text>
</comment>
<dbReference type="Pfam" id="PF13416">
    <property type="entry name" value="SBP_bac_8"/>
    <property type="match status" value="1"/>
</dbReference>
<evidence type="ECO:0000256" key="2">
    <source>
        <dbReference type="ARBA" id="ARBA00022448"/>
    </source>
</evidence>
<keyword evidence="2" id="KW-0813">Transport</keyword>
<evidence type="ECO:0000313" key="6">
    <source>
        <dbReference type="Proteomes" id="UP001501321"/>
    </source>
</evidence>
<evidence type="ECO:0000256" key="3">
    <source>
        <dbReference type="ARBA" id="ARBA00022729"/>
    </source>
</evidence>